<dbReference type="InterPro" id="IPR002935">
    <property type="entry name" value="SAM_O-MeTrfase"/>
</dbReference>
<evidence type="ECO:0000256" key="2">
    <source>
        <dbReference type="ARBA" id="ARBA00022679"/>
    </source>
</evidence>
<keyword evidence="3" id="KW-0949">S-adenosyl-L-methionine</keyword>
<gene>
    <name evidence="4" type="ORF">GRQ65_06950</name>
</gene>
<dbReference type="InterPro" id="IPR050362">
    <property type="entry name" value="Cation-dep_OMT"/>
</dbReference>
<dbReference type="PANTHER" id="PTHR10509:SF14">
    <property type="entry name" value="CAFFEOYL-COA O-METHYLTRANSFERASE 3-RELATED"/>
    <property type="match status" value="1"/>
</dbReference>
<dbReference type="GO" id="GO:0032259">
    <property type="term" value="P:methylation"/>
    <property type="evidence" value="ECO:0007669"/>
    <property type="project" value="UniProtKB-KW"/>
</dbReference>
<evidence type="ECO:0000256" key="3">
    <source>
        <dbReference type="ARBA" id="ARBA00022691"/>
    </source>
</evidence>
<name>A0A6L7F236_9ACTN</name>
<dbReference type="EMBL" id="WUEK01000003">
    <property type="protein sequence ID" value="MXG89284.1"/>
    <property type="molecule type" value="Genomic_DNA"/>
</dbReference>
<dbReference type="GO" id="GO:0008757">
    <property type="term" value="F:S-adenosylmethionine-dependent methyltransferase activity"/>
    <property type="evidence" value="ECO:0007669"/>
    <property type="project" value="TreeGrafter"/>
</dbReference>
<dbReference type="CDD" id="cd02440">
    <property type="entry name" value="AdoMet_MTases"/>
    <property type="match status" value="1"/>
</dbReference>
<dbReference type="Gene3D" id="3.40.50.150">
    <property type="entry name" value="Vaccinia Virus protein VP39"/>
    <property type="match status" value="1"/>
</dbReference>
<dbReference type="AlphaFoldDB" id="A0A6L7F236"/>
<proteinExistence type="predicted"/>
<dbReference type="PANTHER" id="PTHR10509">
    <property type="entry name" value="O-METHYLTRANSFERASE-RELATED"/>
    <property type="match status" value="1"/>
</dbReference>
<dbReference type="RefSeq" id="WP_160876499.1">
    <property type="nucleotide sequence ID" value="NZ_WUEK01000003.1"/>
</dbReference>
<evidence type="ECO:0000313" key="4">
    <source>
        <dbReference type="EMBL" id="MXG89284.1"/>
    </source>
</evidence>
<dbReference type="Pfam" id="PF01596">
    <property type="entry name" value="Methyltransf_3"/>
    <property type="match status" value="1"/>
</dbReference>
<dbReference type="SUPFAM" id="SSF53335">
    <property type="entry name" value="S-adenosyl-L-methionine-dependent methyltransferases"/>
    <property type="match status" value="1"/>
</dbReference>
<dbReference type="Proteomes" id="UP000473325">
    <property type="component" value="Unassembled WGS sequence"/>
</dbReference>
<evidence type="ECO:0000313" key="5">
    <source>
        <dbReference type="Proteomes" id="UP000473325"/>
    </source>
</evidence>
<dbReference type="PROSITE" id="PS51682">
    <property type="entry name" value="SAM_OMT_I"/>
    <property type="match status" value="1"/>
</dbReference>
<reference evidence="4 5" key="1">
    <citation type="submission" date="2019-12" db="EMBL/GenBank/DDBJ databases">
        <authorList>
            <person name="Kun Z."/>
        </authorList>
    </citation>
    <scope>NUCLEOTIDE SEQUENCE [LARGE SCALE GENOMIC DNA]</scope>
    <source>
        <strain evidence="4 5">YIM 123512</strain>
    </source>
</reference>
<dbReference type="InterPro" id="IPR029063">
    <property type="entry name" value="SAM-dependent_MTases_sf"/>
</dbReference>
<organism evidence="4 5">
    <name type="scientific">Nocardioides flavescens</name>
    <dbReference type="NCBI Taxonomy" id="2691959"/>
    <lineage>
        <taxon>Bacteria</taxon>
        <taxon>Bacillati</taxon>
        <taxon>Actinomycetota</taxon>
        <taxon>Actinomycetes</taxon>
        <taxon>Propionibacteriales</taxon>
        <taxon>Nocardioidaceae</taxon>
        <taxon>Nocardioides</taxon>
    </lineage>
</organism>
<keyword evidence="1 4" id="KW-0489">Methyltransferase</keyword>
<keyword evidence="5" id="KW-1185">Reference proteome</keyword>
<sequence>MTAAPTTVSSPGAPRPVTPGSILAERLGGLLDRVDSSGSVVDQEWIEDLRSAVELARGLDPYLESVTTPQSPALAELARRTASEDWNGPRGNGVLEQEMLSGHVEGQLLKTLVHLARATRVLEVGLFTGYSALAMAEALPADGRLVALEIDAGVAEFAQACLADSEAGSRVEVRVGPALETLAELDAAGEVFDLVFVDADKGGYTAYLDLVLESGLLAPHGVVVVDNTLMQGLPWTSGQSTANGEAIAAFNAAVAADPRVEQVVVPLRDGLTLIRRADGS</sequence>
<comment type="caution">
    <text evidence="4">The sequence shown here is derived from an EMBL/GenBank/DDBJ whole genome shotgun (WGS) entry which is preliminary data.</text>
</comment>
<dbReference type="GO" id="GO:0008171">
    <property type="term" value="F:O-methyltransferase activity"/>
    <property type="evidence" value="ECO:0007669"/>
    <property type="project" value="InterPro"/>
</dbReference>
<protein>
    <submittedName>
        <fullName evidence="4">SAM-dependent methyltransferase</fullName>
    </submittedName>
</protein>
<accession>A0A6L7F236</accession>
<keyword evidence="2 4" id="KW-0808">Transferase</keyword>
<evidence type="ECO:0000256" key="1">
    <source>
        <dbReference type="ARBA" id="ARBA00022603"/>
    </source>
</evidence>